<comment type="subcellular location">
    <subcellularLocation>
        <location evidence="1">Membrane</location>
        <topology evidence="1">Multi-pass membrane protein</topology>
    </subcellularLocation>
</comment>
<dbReference type="InterPro" id="IPR052221">
    <property type="entry name" value="SLC35F_Transporter"/>
</dbReference>
<evidence type="ECO:0008006" key="10">
    <source>
        <dbReference type="Google" id="ProtNLM"/>
    </source>
</evidence>
<dbReference type="EMBL" id="AJVK01011168">
    <property type="status" value="NOT_ANNOTATED_CDS"/>
    <property type="molecule type" value="Genomic_DNA"/>
</dbReference>
<keyword evidence="4" id="KW-0812">Transmembrane</keyword>
<protein>
    <recommendedName>
        <fullName evidence="10">EamA domain-containing protein</fullName>
    </recommendedName>
</protein>
<evidence type="ECO:0000256" key="5">
    <source>
        <dbReference type="ARBA" id="ARBA00022989"/>
    </source>
</evidence>
<organism evidence="8 9">
    <name type="scientific">Phlebotomus papatasi</name>
    <name type="common">Sandfly</name>
    <dbReference type="NCBI Taxonomy" id="29031"/>
    <lineage>
        <taxon>Eukaryota</taxon>
        <taxon>Metazoa</taxon>
        <taxon>Ecdysozoa</taxon>
        <taxon>Arthropoda</taxon>
        <taxon>Hexapoda</taxon>
        <taxon>Insecta</taxon>
        <taxon>Pterygota</taxon>
        <taxon>Neoptera</taxon>
        <taxon>Endopterygota</taxon>
        <taxon>Diptera</taxon>
        <taxon>Nematocera</taxon>
        <taxon>Psychodoidea</taxon>
        <taxon>Psychodidae</taxon>
        <taxon>Phlebotomus</taxon>
        <taxon>Phlebotomus</taxon>
    </lineage>
</organism>
<dbReference type="Pfam" id="PF06027">
    <property type="entry name" value="SLC35F"/>
    <property type="match status" value="1"/>
</dbReference>
<dbReference type="VEuPathDB" id="VectorBase:PPAI002114"/>
<dbReference type="AlphaFoldDB" id="A0A1B0GM46"/>
<keyword evidence="6" id="KW-0472">Membrane</keyword>
<evidence type="ECO:0000256" key="2">
    <source>
        <dbReference type="ARBA" id="ARBA00007863"/>
    </source>
</evidence>
<dbReference type="EnsemblMetazoa" id="PPAI002114-RA">
    <property type="protein sequence ID" value="PPAI002114-PA"/>
    <property type="gene ID" value="PPAI002114"/>
</dbReference>
<dbReference type="PANTHER" id="PTHR14233:SF4">
    <property type="entry name" value="SOLUTE CARRIER FAMILY 35 MEMBER F2"/>
    <property type="match status" value="1"/>
</dbReference>
<proteinExistence type="inferred from homology"/>
<evidence type="ECO:0000256" key="3">
    <source>
        <dbReference type="ARBA" id="ARBA00022448"/>
    </source>
</evidence>
<dbReference type="VEuPathDB" id="VectorBase:PPAPM1_000800"/>
<keyword evidence="9" id="KW-1185">Reference proteome</keyword>
<dbReference type="PANTHER" id="PTHR14233">
    <property type="entry name" value="DUF914-RELATED"/>
    <property type="match status" value="1"/>
</dbReference>
<evidence type="ECO:0000256" key="1">
    <source>
        <dbReference type="ARBA" id="ARBA00004141"/>
    </source>
</evidence>
<accession>A0A1B0GM46</accession>
<evidence type="ECO:0000256" key="4">
    <source>
        <dbReference type="ARBA" id="ARBA00022692"/>
    </source>
</evidence>
<dbReference type="GO" id="GO:0016020">
    <property type="term" value="C:membrane"/>
    <property type="evidence" value="ECO:0007669"/>
    <property type="project" value="UniProtKB-SubCell"/>
</dbReference>
<evidence type="ECO:0000313" key="8">
    <source>
        <dbReference type="EnsemblMetazoa" id="PPAI002114-PA"/>
    </source>
</evidence>
<evidence type="ECO:0000256" key="7">
    <source>
        <dbReference type="ARBA" id="ARBA00037727"/>
    </source>
</evidence>
<keyword evidence="5" id="KW-1133">Transmembrane helix</keyword>
<dbReference type="Proteomes" id="UP000092462">
    <property type="component" value="Unassembled WGS sequence"/>
</dbReference>
<comment type="similarity">
    <text evidence="2">Belongs to the SLC35F solute transporter family.</text>
</comment>
<evidence type="ECO:0000256" key="6">
    <source>
        <dbReference type="ARBA" id="ARBA00023136"/>
    </source>
</evidence>
<comment type="function">
    <text evidence="7">Putative solute transporter.</text>
</comment>
<name>A0A1B0GM46_PHLPP</name>
<reference evidence="8" key="1">
    <citation type="submission" date="2022-08" db="UniProtKB">
        <authorList>
            <consortium name="EnsemblMetazoa"/>
        </authorList>
    </citation>
    <scope>IDENTIFICATION</scope>
    <source>
        <strain evidence="8">Israel</strain>
    </source>
</reference>
<dbReference type="GO" id="GO:0022857">
    <property type="term" value="F:transmembrane transporter activity"/>
    <property type="evidence" value="ECO:0007669"/>
    <property type="project" value="InterPro"/>
</dbReference>
<keyword evidence="3" id="KW-0813">Transport</keyword>
<sequence>MKTEQCLIDKMEKYLSEYRNWSLWRTILVGQVCSLLFSVLAFFSHHFMANIYMSIPTGQNYLHYILLCAVFTTWLACRRGEKGLISVVKARGYRYILLGFIDVQANTLLATAYQFTSLESIQMLDCVVIPIALALSCLTLGVRFRFVHILGVCMCLMSVGCLVFAGVGNTKVANDHSQLIGDMLCLGGAVLFSVVVVLQELVVKTLDCVEYLGMLGLSGSIICGLQMYLLERNALMDVNWEDTTILIYLALYGVLQFIFYALIPYVLRNSGSTALQLYLLTSDFFSLIIGMVRYKFQVSFPSIIDFFLIISARKINI</sequence>
<dbReference type="InterPro" id="IPR009262">
    <property type="entry name" value="SLC35_F1/F2/F6"/>
</dbReference>
<evidence type="ECO:0000313" key="9">
    <source>
        <dbReference type="Proteomes" id="UP000092462"/>
    </source>
</evidence>